<accession>A0ABD1HIN5</accession>
<name>A0ABD1HIN5_SALDI</name>
<evidence type="ECO:0000313" key="3">
    <source>
        <dbReference type="EMBL" id="KAL1554919.1"/>
    </source>
</evidence>
<evidence type="ECO:0000313" key="4">
    <source>
        <dbReference type="Proteomes" id="UP001567538"/>
    </source>
</evidence>
<reference evidence="3 4" key="1">
    <citation type="submission" date="2024-06" db="EMBL/GenBank/DDBJ databases">
        <title>A chromosome level genome sequence of Diviner's sage (Salvia divinorum).</title>
        <authorList>
            <person name="Ford S.A."/>
            <person name="Ro D.-K."/>
            <person name="Ness R.W."/>
            <person name="Phillips M.A."/>
        </authorList>
    </citation>
    <scope>NUCLEOTIDE SEQUENCE [LARGE SCALE GENOMIC DNA]</scope>
    <source>
        <strain evidence="3">SAF-2024a</strain>
        <tissue evidence="3">Leaf</tissue>
    </source>
</reference>
<dbReference type="PANTHER" id="PTHR11220">
    <property type="entry name" value="HEME-BINDING PROTEIN-RELATED"/>
    <property type="match status" value="1"/>
</dbReference>
<keyword evidence="2" id="KW-0732">Signal</keyword>
<dbReference type="Proteomes" id="UP001567538">
    <property type="component" value="Unassembled WGS sequence"/>
</dbReference>
<comment type="caution">
    <text evidence="3">The sequence shown here is derived from an EMBL/GenBank/DDBJ whole genome shotgun (WGS) entry which is preliminary data.</text>
</comment>
<evidence type="ECO:0000256" key="2">
    <source>
        <dbReference type="SAM" id="SignalP"/>
    </source>
</evidence>
<dbReference type="AlphaFoldDB" id="A0ABD1HIN5"/>
<dbReference type="Gene3D" id="3.20.80.10">
    <property type="entry name" value="Regulatory factor, effector binding domain"/>
    <property type="match status" value="1"/>
</dbReference>
<feature type="signal peptide" evidence="2">
    <location>
        <begin position="1"/>
        <end position="22"/>
    </location>
</feature>
<dbReference type="PROSITE" id="PS51257">
    <property type="entry name" value="PROKAR_LIPOPROTEIN"/>
    <property type="match status" value="1"/>
</dbReference>
<gene>
    <name evidence="3" type="ORF">AAHA92_15423</name>
</gene>
<organism evidence="3 4">
    <name type="scientific">Salvia divinorum</name>
    <name type="common">Maria pastora</name>
    <name type="synonym">Diviner's sage</name>
    <dbReference type="NCBI Taxonomy" id="28513"/>
    <lineage>
        <taxon>Eukaryota</taxon>
        <taxon>Viridiplantae</taxon>
        <taxon>Streptophyta</taxon>
        <taxon>Embryophyta</taxon>
        <taxon>Tracheophyta</taxon>
        <taxon>Spermatophyta</taxon>
        <taxon>Magnoliopsida</taxon>
        <taxon>eudicotyledons</taxon>
        <taxon>Gunneridae</taxon>
        <taxon>Pentapetalae</taxon>
        <taxon>asterids</taxon>
        <taxon>lamiids</taxon>
        <taxon>Lamiales</taxon>
        <taxon>Lamiaceae</taxon>
        <taxon>Nepetoideae</taxon>
        <taxon>Mentheae</taxon>
        <taxon>Salviinae</taxon>
        <taxon>Salvia</taxon>
        <taxon>Salvia subgen. Calosphace</taxon>
    </lineage>
</organism>
<dbReference type="SUPFAM" id="SSF55136">
    <property type="entry name" value="Probable bacterial effector-binding domain"/>
    <property type="match status" value="1"/>
</dbReference>
<dbReference type="InterPro" id="IPR011256">
    <property type="entry name" value="Reg_factor_effector_dom_sf"/>
</dbReference>
<proteinExistence type="inferred from homology"/>
<comment type="similarity">
    <text evidence="1">Belongs to the HEBP family.</text>
</comment>
<dbReference type="InterPro" id="IPR006917">
    <property type="entry name" value="SOUL_heme-bd"/>
</dbReference>
<keyword evidence="4" id="KW-1185">Reference proteome</keyword>
<feature type="chain" id="PRO_5044824304" evidence="2">
    <location>
        <begin position="23"/>
        <end position="208"/>
    </location>
</feature>
<sequence length="208" mass="23183">MMSRTVLAICCLAISVLLGCKGEVGYEAPPTCARLECPQYTVVHSQKDFEIRRYKDARWVVGPTIISKSYKEAAGKGFRLLFAYYGGKNSQGLKINMTAPVLVAPCDGGYKVHFYLPKQFQILAPTPLNPDILLANLPGKAHQYAAVRRFDGLITDETIPTNFEPLKKSLQSSREYGRAADGGLTMLAAYNNPRQLTDRVNELFIWFN</sequence>
<dbReference type="FunFam" id="3.20.80.10:FF:000002">
    <property type="entry name" value="Heme-binding protein 2"/>
    <property type="match status" value="1"/>
</dbReference>
<dbReference type="Pfam" id="PF04832">
    <property type="entry name" value="SOUL"/>
    <property type="match status" value="1"/>
</dbReference>
<dbReference type="PANTHER" id="PTHR11220:SF59">
    <property type="entry name" value="HEME-BINDING PROTEIN 2-LIKE"/>
    <property type="match status" value="1"/>
</dbReference>
<evidence type="ECO:0000256" key="1">
    <source>
        <dbReference type="ARBA" id="ARBA00009817"/>
    </source>
</evidence>
<dbReference type="EMBL" id="JBEAFC010000006">
    <property type="protein sequence ID" value="KAL1554919.1"/>
    <property type="molecule type" value="Genomic_DNA"/>
</dbReference>
<protein>
    <submittedName>
        <fullName evidence="3">Heme-binding protein 2-like</fullName>
    </submittedName>
</protein>